<feature type="binding site" evidence="5">
    <location>
        <position position="594"/>
    </location>
    <ligand>
        <name>AMP</name>
        <dbReference type="ChEBI" id="CHEBI:456215"/>
    </ligand>
</feature>
<evidence type="ECO:0000256" key="2">
    <source>
        <dbReference type="ARBA" id="ARBA00022553"/>
    </source>
</evidence>
<comment type="catalytic activity">
    <reaction evidence="5">
        <text>a carboxylate + ATP + NADPH + H(+) = an aldehyde + AMP + diphosphate + NADP(+)</text>
        <dbReference type="Rhea" id="RHEA:50916"/>
        <dbReference type="ChEBI" id="CHEBI:15378"/>
        <dbReference type="ChEBI" id="CHEBI:17478"/>
        <dbReference type="ChEBI" id="CHEBI:29067"/>
        <dbReference type="ChEBI" id="CHEBI:30616"/>
        <dbReference type="ChEBI" id="CHEBI:33019"/>
        <dbReference type="ChEBI" id="CHEBI:57783"/>
        <dbReference type="ChEBI" id="CHEBI:58349"/>
        <dbReference type="ChEBI" id="CHEBI:456215"/>
    </reaction>
</comment>
<dbReference type="EC" id="1.2.1.-" evidence="5"/>
<accession>A0A1Y5Y6P3</accession>
<feature type="domain" description="Carrier" evidence="6">
    <location>
        <begin position="629"/>
        <end position="707"/>
    </location>
</feature>
<feature type="binding site" evidence="5">
    <location>
        <position position="802"/>
    </location>
    <ligand>
        <name>NADP(+)</name>
        <dbReference type="ChEBI" id="CHEBI:58349"/>
    </ligand>
</feature>
<evidence type="ECO:0000256" key="1">
    <source>
        <dbReference type="ARBA" id="ARBA00022450"/>
    </source>
</evidence>
<feature type="binding site" evidence="5">
    <location>
        <position position="372"/>
    </location>
    <ligand>
        <name>AMP</name>
        <dbReference type="ChEBI" id="CHEBI:456215"/>
    </ligand>
</feature>
<dbReference type="Pfam" id="PF00501">
    <property type="entry name" value="AMP-binding"/>
    <property type="match status" value="1"/>
</dbReference>
<comment type="cofactor">
    <cofactor evidence="5">
        <name>pantetheine 4'-phosphate</name>
        <dbReference type="ChEBI" id="CHEBI:47942"/>
    </cofactor>
    <text evidence="5">Binds 1 phosphopantetheine covalently.</text>
</comment>
<dbReference type="GO" id="GO:0016620">
    <property type="term" value="F:oxidoreductase activity, acting on the aldehyde or oxo group of donors, NAD or NADP as acceptor"/>
    <property type="evidence" value="ECO:0007669"/>
    <property type="project" value="UniProtKB-UniRule"/>
</dbReference>
<dbReference type="GO" id="GO:0031177">
    <property type="term" value="F:phosphopantetheine binding"/>
    <property type="evidence" value="ECO:0007669"/>
    <property type="project" value="UniProtKB-UniRule"/>
</dbReference>
<dbReference type="InterPro" id="IPR020806">
    <property type="entry name" value="PKS_PP-bd"/>
</dbReference>
<dbReference type="HAMAP" id="MF_02247">
    <property type="entry name" value="Carbox_acid_reduct"/>
    <property type="match status" value="1"/>
</dbReference>
<dbReference type="Pfam" id="PF07993">
    <property type="entry name" value="NAD_binding_4"/>
    <property type="match status" value="1"/>
</dbReference>
<evidence type="ECO:0000256" key="4">
    <source>
        <dbReference type="ARBA" id="ARBA00022840"/>
    </source>
</evidence>
<dbReference type="Gene3D" id="3.40.50.720">
    <property type="entry name" value="NAD(P)-binding Rossmann-like Domain"/>
    <property type="match status" value="1"/>
</dbReference>
<keyword evidence="4 5" id="KW-0067">ATP-binding</keyword>
<comment type="similarity">
    <text evidence="5">Belongs to the ATP-dependent AMP-binding enzyme family. Carboxylic acid reductase subfamily.</text>
</comment>
<dbReference type="InterPro" id="IPR036736">
    <property type="entry name" value="ACP-like_sf"/>
</dbReference>
<name>A0A1Y5Y6P3_KIBAR</name>
<keyword evidence="2 5" id="KW-0597">Phosphoprotein</keyword>
<dbReference type="PROSITE" id="PS00455">
    <property type="entry name" value="AMP_BINDING"/>
    <property type="match status" value="1"/>
</dbReference>
<dbReference type="PROSITE" id="PS50075">
    <property type="entry name" value="CARRIER"/>
    <property type="match status" value="1"/>
</dbReference>
<feature type="binding site" evidence="5">
    <location>
        <position position="492"/>
    </location>
    <ligand>
        <name>AMP</name>
        <dbReference type="ChEBI" id="CHEBI:456215"/>
    </ligand>
</feature>
<organism evidence="7 8">
    <name type="scientific">Kibdelosporangium aridum</name>
    <dbReference type="NCBI Taxonomy" id="2030"/>
    <lineage>
        <taxon>Bacteria</taxon>
        <taxon>Bacillati</taxon>
        <taxon>Actinomycetota</taxon>
        <taxon>Actinomycetes</taxon>
        <taxon>Pseudonocardiales</taxon>
        <taxon>Pseudonocardiaceae</taxon>
        <taxon>Kibdelosporangium</taxon>
    </lineage>
</organism>
<dbReference type="InterPro" id="IPR009081">
    <property type="entry name" value="PP-bd_ACP"/>
</dbReference>
<keyword evidence="3 5" id="KW-0547">Nucleotide-binding</keyword>
<dbReference type="NCBIfam" id="TIGR01746">
    <property type="entry name" value="Thioester-redct"/>
    <property type="match status" value="1"/>
</dbReference>
<dbReference type="SMART" id="SM00823">
    <property type="entry name" value="PKS_PP"/>
    <property type="match status" value="1"/>
</dbReference>
<feature type="binding site" evidence="5">
    <location>
        <position position="898"/>
    </location>
    <ligand>
        <name>NADP(+)</name>
        <dbReference type="ChEBI" id="CHEBI:58349"/>
    </ligand>
</feature>
<feature type="binding site" evidence="5">
    <location>
        <position position="398"/>
    </location>
    <ligand>
        <name>AMP</name>
        <dbReference type="ChEBI" id="CHEBI:456215"/>
    </ligand>
</feature>
<evidence type="ECO:0000313" key="8">
    <source>
        <dbReference type="Proteomes" id="UP000192674"/>
    </source>
</evidence>
<dbReference type="GO" id="GO:0016020">
    <property type="term" value="C:membrane"/>
    <property type="evidence" value="ECO:0007669"/>
    <property type="project" value="TreeGrafter"/>
</dbReference>
<dbReference type="InterPro" id="IPR010080">
    <property type="entry name" value="Thioester_reductase-like_dom"/>
</dbReference>
<dbReference type="Proteomes" id="UP000192674">
    <property type="component" value="Unassembled WGS sequence"/>
</dbReference>
<dbReference type="OrthoDB" id="2472181at2"/>
<feature type="binding site" evidence="5">
    <location>
        <position position="792"/>
    </location>
    <ligand>
        <name>NADP(+)</name>
        <dbReference type="ChEBI" id="CHEBI:58349"/>
    </ligand>
</feature>
<comment type="domain">
    <text evidence="5">The N-terminal domain likely catalyzes substrate activation by formation of an initial acyl-AMP intermediate, the central region contains the phosphopantetheine attachment site, and the C-terminal domain catalyzes the reduction by NADPH of the intermediate thioester formed from the attack of the phosphopantetheine thiol at the carbonyl carbon of acyl-AMP.</text>
</comment>
<feature type="binding site" evidence="5">
    <location>
        <position position="937"/>
    </location>
    <ligand>
        <name>NADP(+)</name>
        <dbReference type="ChEBI" id="CHEBI:58349"/>
    </ligand>
</feature>
<feature type="modified residue" description="O-(pantetheine 4'-phosphoryl)serine" evidence="5">
    <location>
        <position position="666"/>
    </location>
</feature>
<keyword evidence="5" id="KW-0521">NADP</keyword>
<dbReference type="InterPro" id="IPR013120">
    <property type="entry name" value="FAR_NAD-bd"/>
</dbReference>
<dbReference type="InterPro" id="IPR000873">
    <property type="entry name" value="AMP-dep_synth/lig_dom"/>
</dbReference>
<dbReference type="PANTHER" id="PTHR43272:SF33">
    <property type="entry name" value="AMP-BINDING DOMAIN-CONTAINING PROTEIN-RELATED"/>
    <property type="match status" value="1"/>
</dbReference>
<dbReference type="Gene3D" id="3.40.50.12780">
    <property type="entry name" value="N-terminal domain of ligase-like"/>
    <property type="match status" value="1"/>
</dbReference>
<evidence type="ECO:0000256" key="5">
    <source>
        <dbReference type="HAMAP-Rule" id="MF_02247"/>
    </source>
</evidence>
<dbReference type="AlphaFoldDB" id="A0A1Y5Y6P3"/>
<dbReference type="NCBIfam" id="NF041592">
    <property type="entry name" value="carboxyl_red"/>
    <property type="match status" value="1"/>
</dbReference>
<protein>
    <recommendedName>
        <fullName evidence="5">Carboxylic acid reductase</fullName>
        <shortName evidence="5">CAR</shortName>
        <ecNumber evidence="5">1.2.1.-</ecNumber>
    </recommendedName>
    <alternativeName>
        <fullName evidence="5">ATP/NADPH-dependent carboxylic acid reductase</fullName>
    </alternativeName>
</protein>
<feature type="binding site" evidence="5">
    <location>
        <position position="960"/>
    </location>
    <ligand>
        <name>NADP(+)</name>
        <dbReference type="ChEBI" id="CHEBI:58349"/>
    </ligand>
</feature>
<dbReference type="InterPro" id="IPR046407">
    <property type="entry name" value="CAR"/>
</dbReference>
<feature type="binding site" evidence="5">
    <location>
        <position position="471"/>
    </location>
    <ligand>
        <name>AMP</name>
        <dbReference type="ChEBI" id="CHEBI:456215"/>
    </ligand>
</feature>
<dbReference type="GO" id="GO:0005524">
    <property type="term" value="F:ATP binding"/>
    <property type="evidence" value="ECO:0007669"/>
    <property type="project" value="UniProtKB-UniRule"/>
</dbReference>
<dbReference type="Pfam" id="PF00550">
    <property type="entry name" value="PP-binding"/>
    <property type="match status" value="1"/>
</dbReference>
<dbReference type="GO" id="GO:0050661">
    <property type="term" value="F:NADP binding"/>
    <property type="evidence" value="ECO:0007669"/>
    <property type="project" value="UniProtKB-UniRule"/>
</dbReference>
<comment type="caution">
    <text evidence="5">Lacks conserved residue(s) required for the propagation of feature annotation.</text>
</comment>
<comment type="function">
    <text evidence="5">Catalyzes the ATP- and NADPH-dependent reduction of carboxylic acids to the corresponding aldehydes.</text>
</comment>
<evidence type="ECO:0000259" key="6">
    <source>
        <dbReference type="PROSITE" id="PS50075"/>
    </source>
</evidence>
<dbReference type="Gene3D" id="1.10.1200.10">
    <property type="entry name" value="ACP-like"/>
    <property type="match status" value="1"/>
</dbReference>
<keyword evidence="8" id="KW-1185">Reference proteome</keyword>
<dbReference type="RefSeq" id="WP_084434281.1">
    <property type="nucleotide sequence ID" value="NZ_FWXV01000015.1"/>
</dbReference>
<dbReference type="GO" id="GO:0004467">
    <property type="term" value="F:long-chain fatty acid-CoA ligase activity"/>
    <property type="evidence" value="ECO:0007669"/>
    <property type="project" value="TreeGrafter"/>
</dbReference>
<dbReference type="InterPro" id="IPR042099">
    <property type="entry name" value="ANL_N_sf"/>
</dbReference>
<dbReference type="InterPro" id="IPR036291">
    <property type="entry name" value="NAD(P)-bd_dom_sf"/>
</dbReference>
<gene>
    <name evidence="5" type="primary">car</name>
    <name evidence="7" type="ORF">SAMN05661093_10127</name>
</gene>
<dbReference type="CDD" id="cd05235">
    <property type="entry name" value="SDR_e1"/>
    <property type="match status" value="1"/>
</dbReference>
<proteinExistence type="inferred from homology"/>
<dbReference type="SUPFAM" id="SSF51735">
    <property type="entry name" value="NAD(P)-binding Rossmann-fold domains"/>
    <property type="match status" value="1"/>
</dbReference>
<keyword evidence="7" id="KW-0436">Ligase</keyword>
<feature type="binding site" evidence="5">
    <location>
        <begin position="765"/>
        <end position="768"/>
    </location>
    <ligand>
        <name>NADP(+)</name>
        <dbReference type="ChEBI" id="CHEBI:58349"/>
    </ligand>
</feature>
<dbReference type="InterPro" id="IPR020845">
    <property type="entry name" value="AMP-binding_CS"/>
</dbReference>
<dbReference type="EMBL" id="FWXV01000015">
    <property type="protein sequence ID" value="SMD26544.1"/>
    <property type="molecule type" value="Genomic_DNA"/>
</dbReference>
<evidence type="ECO:0000313" key="7">
    <source>
        <dbReference type="EMBL" id="SMD26544.1"/>
    </source>
</evidence>
<dbReference type="PANTHER" id="PTHR43272">
    <property type="entry name" value="LONG-CHAIN-FATTY-ACID--COA LIGASE"/>
    <property type="match status" value="1"/>
</dbReference>
<evidence type="ECO:0000256" key="3">
    <source>
        <dbReference type="ARBA" id="ARBA00022741"/>
    </source>
</evidence>
<sequence length="1145" mass="125753">MSEDRERHRLEALYESDRQVRDARPDEQVMATVNRPGISVPEIVATLVEAYADRPVFGQRATQPVTDPASGRTSLQLLPHFSTITYRELGVLVDAIAAEWRQTLREGDFVAVLGFGSSDLVTIDLACARLAAVIVPLQASGTAASLKPIIHQTGPRILASSVELLDVALDVVADSTTVRRIVVFDYHPEVDDERGRLEAARARLTEVQIDTLADVIDRGRLMPPPPVPILVPDRLSTLIYTSGSTGTPKGAMYTEQLVVAQWQRCIPRPADLPVISVCYLPQSHVIGRGLVEMTLAWGGTVNFTAKSDLSTLFEDIALVRPTEAPWVPRVWDMVYQRYQIELAERDGDAAATRAWIRDELLGGRILRAVTGSAPLSAEITEVVEACLELPLHDIYGSTEAGIVMQDHQILQPPVLEHRLADVPELGYFRTDSPHPRGELQIKSEILVPGYYKRPDITADVFTQDGFYRTGDVMAEVSPGELVYVDRRNNVQKLSQGEFVTVSTLEALFVAADLVRQIFVYGSSERPYLLAVVVPTPEALESAGGDADALKPRLIESIQRLAKEKELNSYEIPRDIIVETEPFSIENGLLSGLRKLLRPQLKKHYGPRLEQMYDELADREIQELNELRQASNDQRVSDTVVRAAKAVLGSTVSLPPDTHFMDLGGDSLSALTFSNLLTEIFGVDVPVSVIISPATDLRSLGAYVEAALASGATRSTFEAVHGKGSTSARAEDLKLDKFIAPETLAAAKTLPRPESPARTVLLTGANGYLGRFLCLEWLERVAEVGGKLVCVVRGATTQAAHVRLEEAFDSGDAELLRRFHTAAAGHIEVLAGDISEPNMGLDDHTWNRLAETVDLIVHQAALVNHMLPYDQLFGPNVAGTAELIRMAVTSRLKAVSYLSTVAVVAEQTSSPAEDPDIRTTSPVRHLDDSYANGYATSKWAGEVLLREAHDLCGLPVTTFRSDMILAHSRYRGQLNVPDMFTRLLLSLIVTGIAPLSFYRNDISNPHYDGLPVDFTAEAIATLSNVTAGYHTYNVLNTYDDGVSLDVFVDWLNEAGHRIQRIDSYAEWLERFETVLRALPEKQKQHSVLPLLHAFAKPDENNSLGIPADRFRAAVQKAGVGPDKDVPHITKELIGKYATDLAQLGLI</sequence>
<reference evidence="7 8" key="1">
    <citation type="submission" date="2017-04" db="EMBL/GenBank/DDBJ databases">
        <authorList>
            <person name="Afonso C.L."/>
            <person name="Miller P.J."/>
            <person name="Scott M.A."/>
            <person name="Spackman E."/>
            <person name="Goraichik I."/>
            <person name="Dimitrov K.M."/>
            <person name="Suarez D.L."/>
            <person name="Swayne D.E."/>
        </authorList>
    </citation>
    <scope>NUCLEOTIDE SEQUENCE [LARGE SCALE GENOMIC DNA]</scope>
    <source>
        <strain evidence="7 8">DSM 43828</strain>
    </source>
</reference>
<dbReference type="SUPFAM" id="SSF47336">
    <property type="entry name" value="ACP-like"/>
    <property type="match status" value="1"/>
</dbReference>
<feature type="binding site" evidence="5">
    <location>
        <begin position="483"/>
        <end position="486"/>
    </location>
    <ligand>
        <name>AMP</name>
        <dbReference type="ChEBI" id="CHEBI:456215"/>
    </ligand>
</feature>
<feature type="binding site" evidence="5">
    <location>
        <position position="933"/>
    </location>
    <ligand>
        <name>NADP(+)</name>
        <dbReference type="ChEBI" id="CHEBI:58349"/>
    </ligand>
</feature>
<feature type="binding site" evidence="5">
    <location>
        <position position="284"/>
    </location>
    <ligand>
        <name>AMP</name>
        <dbReference type="ChEBI" id="CHEBI:456215"/>
    </ligand>
</feature>
<dbReference type="SUPFAM" id="SSF56801">
    <property type="entry name" value="Acetyl-CoA synthetase-like"/>
    <property type="match status" value="1"/>
</dbReference>
<keyword evidence="5" id="KW-0560">Oxidoreductase</keyword>
<keyword evidence="1 5" id="KW-0596">Phosphopantetheine</keyword>